<gene>
    <name evidence="5" type="ORF">H3Z74_02025</name>
</gene>
<evidence type="ECO:0000256" key="1">
    <source>
        <dbReference type="ARBA" id="ARBA00022491"/>
    </source>
</evidence>
<dbReference type="PRINTS" id="PR00037">
    <property type="entry name" value="HTHLACR"/>
</dbReference>
<dbReference type="PANTHER" id="PTHR30363">
    <property type="entry name" value="HTH-TYPE TRANSCRIPTIONAL REGULATOR SRLR-RELATED"/>
    <property type="match status" value="1"/>
</dbReference>
<dbReference type="PROSITE" id="PS51000">
    <property type="entry name" value="HTH_DEOR_2"/>
    <property type="match status" value="1"/>
</dbReference>
<evidence type="ECO:0000256" key="2">
    <source>
        <dbReference type="ARBA" id="ARBA00023015"/>
    </source>
</evidence>
<evidence type="ECO:0000313" key="5">
    <source>
        <dbReference type="EMBL" id="QNQ10051.1"/>
    </source>
</evidence>
<dbReference type="InterPro" id="IPR036390">
    <property type="entry name" value="WH_DNA-bd_sf"/>
</dbReference>
<protein>
    <submittedName>
        <fullName evidence="5">DeoR/GlpR transcriptional regulator</fullName>
    </submittedName>
</protein>
<dbReference type="EMBL" id="CP061038">
    <property type="protein sequence ID" value="QNQ10051.1"/>
    <property type="molecule type" value="Genomic_DNA"/>
</dbReference>
<dbReference type="Pfam" id="PF08220">
    <property type="entry name" value="HTH_DeoR"/>
    <property type="match status" value="1"/>
</dbReference>
<dbReference type="PANTHER" id="PTHR30363:SF4">
    <property type="entry name" value="GLYCEROL-3-PHOSPHATE REGULON REPRESSOR"/>
    <property type="match status" value="1"/>
</dbReference>
<dbReference type="InterPro" id="IPR037171">
    <property type="entry name" value="NagB/RpiA_transferase-like"/>
</dbReference>
<evidence type="ECO:0000256" key="3">
    <source>
        <dbReference type="ARBA" id="ARBA00023163"/>
    </source>
</evidence>
<name>A0A7H0LK48_9SPHN</name>
<keyword evidence="6" id="KW-1185">Reference proteome</keyword>
<organism evidence="5 6">
    <name type="scientific">Sphingomonas alpina</name>
    <dbReference type="NCBI Taxonomy" id="653931"/>
    <lineage>
        <taxon>Bacteria</taxon>
        <taxon>Pseudomonadati</taxon>
        <taxon>Pseudomonadota</taxon>
        <taxon>Alphaproteobacteria</taxon>
        <taxon>Sphingomonadales</taxon>
        <taxon>Sphingomonadaceae</taxon>
        <taxon>Sphingomonas</taxon>
    </lineage>
</organism>
<sequence>MHKLTENDRVIARDLAEEFGTSEDAIRRDLRDLAAAGQCKRIYGGALALSPAQGRFAERVDTYLAAKNALARAALPLIESGQTLFIDSGSTNLMLADILPGDLALTVVTNSVSIATTLFRRPGISLVLIGGHVDPDIDGAVGAQAIDQIRLFRPDLSIIGVCALDPSYGAAAFDPRDADFKRAAVGSANRVAMLSTAEKLGTTAPHRIMPVKSIDHLIVEYGSPGDICAAFAAQGTTIITARPS</sequence>
<dbReference type="SUPFAM" id="SSF46785">
    <property type="entry name" value="Winged helix' DNA-binding domain"/>
    <property type="match status" value="1"/>
</dbReference>
<dbReference type="InterPro" id="IPR014036">
    <property type="entry name" value="DeoR-like_C"/>
</dbReference>
<evidence type="ECO:0000259" key="4">
    <source>
        <dbReference type="PROSITE" id="PS51000"/>
    </source>
</evidence>
<dbReference type="InterPro" id="IPR050313">
    <property type="entry name" value="Carb_Metab_HTH_regulators"/>
</dbReference>
<keyword evidence="1" id="KW-0678">Repressor</keyword>
<dbReference type="SUPFAM" id="SSF100950">
    <property type="entry name" value="NagB/RpiA/CoA transferase-like"/>
    <property type="match status" value="1"/>
</dbReference>
<dbReference type="SMART" id="SM01134">
    <property type="entry name" value="DeoRC"/>
    <property type="match status" value="1"/>
</dbReference>
<dbReference type="InterPro" id="IPR001034">
    <property type="entry name" value="DeoR_HTH"/>
</dbReference>
<dbReference type="AlphaFoldDB" id="A0A7H0LK48"/>
<keyword evidence="2" id="KW-0805">Transcription regulation</keyword>
<dbReference type="Pfam" id="PF00455">
    <property type="entry name" value="DeoRC"/>
    <property type="match status" value="1"/>
</dbReference>
<evidence type="ECO:0000313" key="6">
    <source>
        <dbReference type="Proteomes" id="UP000516148"/>
    </source>
</evidence>
<keyword evidence="3" id="KW-0804">Transcription</keyword>
<feature type="domain" description="HTH deoR-type" evidence="4">
    <location>
        <begin position="1"/>
        <end position="48"/>
    </location>
</feature>
<dbReference type="RefSeq" id="WP_187762357.1">
    <property type="nucleotide sequence ID" value="NZ_CP061038.1"/>
</dbReference>
<dbReference type="KEGG" id="spap:H3Z74_02025"/>
<dbReference type="Proteomes" id="UP000516148">
    <property type="component" value="Chromosome"/>
</dbReference>
<accession>A0A7H0LK48</accession>
<reference evidence="5 6" key="1">
    <citation type="submission" date="2020-09" db="EMBL/GenBank/DDBJ databases">
        <title>Sphingomonas sp., a new species isolated from pork steak.</title>
        <authorList>
            <person name="Heidler von Heilborn D."/>
        </authorList>
    </citation>
    <scope>NUCLEOTIDE SEQUENCE [LARGE SCALE GENOMIC DNA]</scope>
    <source>
        <strain evidence="6">S8-3T</strain>
    </source>
</reference>
<dbReference type="GO" id="GO:0003700">
    <property type="term" value="F:DNA-binding transcription factor activity"/>
    <property type="evidence" value="ECO:0007669"/>
    <property type="project" value="InterPro"/>
</dbReference>
<proteinExistence type="predicted"/>